<dbReference type="SMART" id="SM00324">
    <property type="entry name" value="RhoGAP"/>
    <property type="match status" value="1"/>
</dbReference>
<dbReference type="EMBL" id="JARBDR010000921">
    <property type="protein sequence ID" value="KAJ8299636.1"/>
    <property type="molecule type" value="Genomic_DNA"/>
</dbReference>
<dbReference type="InterPro" id="IPR051978">
    <property type="entry name" value="Rho-GAP_domain"/>
</dbReference>
<dbReference type="InterPro" id="IPR008936">
    <property type="entry name" value="Rho_GTPase_activation_prot"/>
</dbReference>
<gene>
    <name evidence="3" type="ORF">KUTeg_023696</name>
</gene>
<accession>A0ABQ9E797</accession>
<feature type="compositionally biased region" description="Basic residues" evidence="1">
    <location>
        <begin position="65"/>
        <end position="74"/>
    </location>
</feature>
<comment type="caution">
    <text evidence="3">The sequence shown here is derived from an EMBL/GenBank/DDBJ whole genome shotgun (WGS) entry which is preliminary data.</text>
</comment>
<feature type="region of interest" description="Disordered" evidence="1">
    <location>
        <begin position="13"/>
        <end position="83"/>
    </location>
</feature>
<evidence type="ECO:0000313" key="3">
    <source>
        <dbReference type="EMBL" id="KAJ8299636.1"/>
    </source>
</evidence>
<proteinExistence type="predicted"/>
<dbReference type="Gene3D" id="1.10.555.10">
    <property type="entry name" value="Rho GTPase activation protein"/>
    <property type="match status" value="1"/>
</dbReference>
<protein>
    <recommendedName>
        <fullName evidence="2">Rho-GAP domain-containing protein</fullName>
    </recommendedName>
</protein>
<evidence type="ECO:0000259" key="2">
    <source>
        <dbReference type="PROSITE" id="PS50238"/>
    </source>
</evidence>
<evidence type="ECO:0000313" key="4">
    <source>
        <dbReference type="Proteomes" id="UP001217089"/>
    </source>
</evidence>
<dbReference type="Pfam" id="PF00620">
    <property type="entry name" value="RhoGAP"/>
    <property type="match status" value="1"/>
</dbReference>
<dbReference type="SUPFAM" id="SSF48350">
    <property type="entry name" value="GTPase activation domain, GAP"/>
    <property type="match status" value="1"/>
</dbReference>
<organism evidence="3 4">
    <name type="scientific">Tegillarca granosa</name>
    <name type="common">Malaysian cockle</name>
    <name type="synonym">Anadara granosa</name>
    <dbReference type="NCBI Taxonomy" id="220873"/>
    <lineage>
        <taxon>Eukaryota</taxon>
        <taxon>Metazoa</taxon>
        <taxon>Spiralia</taxon>
        <taxon>Lophotrochozoa</taxon>
        <taxon>Mollusca</taxon>
        <taxon>Bivalvia</taxon>
        <taxon>Autobranchia</taxon>
        <taxon>Pteriomorphia</taxon>
        <taxon>Arcoida</taxon>
        <taxon>Arcoidea</taxon>
        <taxon>Arcidae</taxon>
        <taxon>Tegillarca</taxon>
    </lineage>
</organism>
<dbReference type="PANTHER" id="PTHR46005">
    <property type="entry name" value="RHO GTPASE-ACTIVATING PROTEIN 190"/>
    <property type="match status" value="1"/>
</dbReference>
<keyword evidence="4" id="KW-1185">Reference proteome</keyword>
<dbReference type="PROSITE" id="PS50238">
    <property type="entry name" value="RHOGAP"/>
    <property type="match status" value="1"/>
</dbReference>
<sequence length="271" mass="30998">MGCTASVQVLPYSTIKKTNSNQQPVNPDDNNLQQENQQSKDNNVNESKDNKVTEQERRQREQQKQQKKTTKKSRSSGTSEGGIRLAECSMSSNNPSLPQFIETCVEYIEAEGMNTEGIYRIPGNKAQVDLLQNKFQEDPNLDILSLEIQVNAVATVLKTFLKESEPLIPFSLHDELLEAAEKKNEEGVLQKLHPLNWEVLKYFITHLNRVSKQKENHNMDSRNLALCLWPTIIRIDFSSYDKMAQGTRIPPEIVQTLIDQYGFFFHGENEV</sequence>
<feature type="compositionally biased region" description="Basic and acidic residues" evidence="1">
    <location>
        <begin position="46"/>
        <end position="64"/>
    </location>
</feature>
<feature type="domain" description="Rho-GAP" evidence="2">
    <location>
        <begin position="83"/>
        <end position="265"/>
    </location>
</feature>
<dbReference type="PANTHER" id="PTHR46005:SF4">
    <property type="entry name" value="RHO GTPASE-ACTIVATING PROTEIN 190"/>
    <property type="match status" value="1"/>
</dbReference>
<reference evidence="3 4" key="1">
    <citation type="submission" date="2022-12" db="EMBL/GenBank/DDBJ databases">
        <title>Chromosome-level genome of Tegillarca granosa.</title>
        <authorList>
            <person name="Kim J."/>
        </authorList>
    </citation>
    <scope>NUCLEOTIDE SEQUENCE [LARGE SCALE GENOMIC DNA]</scope>
    <source>
        <strain evidence="3">Teg-2019</strain>
        <tissue evidence="3">Adductor muscle</tissue>
    </source>
</reference>
<feature type="compositionally biased region" description="Polar residues" evidence="1">
    <location>
        <begin position="15"/>
        <end position="45"/>
    </location>
</feature>
<dbReference type="Proteomes" id="UP001217089">
    <property type="component" value="Unassembled WGS sequence"/>
</dbReference>
<dbReference type="InterPro" id="IPR000198">
    <property type="entry name" value="RhoGAP_dom"/>
</dbReference>
<name>A0ABQ9E797_TEGGR</name>
<evidence type="ECO:0000256" key="1">
    <source>
        <dbReference type="SAM" id="MobiDB-lite"/>
    </source>
</evidence>